<evidence type="ECO:0000256" key="3">
    <source>
        <dbReference type="ARBA" id="ARBA00022714"/>
    </source>
</evidence>
<feature type="domain" description="2Fe-2S ferredoxin-type" evidence="9">
    <location>
        <begin position="520"/>
        <end position="605"/>
    </location>
</feature>
<dbReference type="Gene3D" id="3.10.20.30">
    <property type="match status" value="1"/>
</dbReference>
<dbReference type="RefSeq" id="WP_387719479.1">
    <property type="nucleotide sequence ID" value="NZ_JBIAPI010000005.1"/>
</dbReference>
<feature type="transmembrane region" description="Helical" evidence="8">
    <location>
        <begin position="78"/>
        <end position="97"/>
    </location>
</feature>
<evidence type="ECO:0000256" key="7">
    <source>
        <dbReference type="ARBA" id="ARBA00023014"/>
    </source>
</evidence>
<dbReference type="CDD" id="cd00207">
    <property type="entry name" value="fer2"/>
    <property type="match status" value="1"/>
</dbReference>
<keyword evidence="7" id="KW-0411">Iron-sulfur</keyword>
<feature type="transmembrane region" description="Helical" evidence="8">
    <location>
        <begin position="128"/>
        <end position="149"/>
    </location>
</feature>
<dbReference type="Proteomes" id="UP001601948">
    <property type="component" value="Unassembled WGS sequence"/>
</dbReference>
<evidence type="ECO:0000256" key="6">
    <source>
        <dbReference type="ARBA" id="ARBA00023004"/>
    </source>
</evidence>
<dbReference type="InterPro" id="IPR017927">
    <property type="entry name" value="FAD-bd_FR_type"/>
</dbReference>
<dbReference type="PROSITE" id="PS00197">
    <property type="entry name" value="2FE2S_FER_1"/>
    <property type="match status" value="1"/>
</dbReference>
<evidence type="ECO:0000259" key="9">
    <source>
        <dbReference type="PROSITE" id="PS51085"/>
    </source>
</evidence>
<evidence type="ECO:0000256" key="8">
    <source>
        <dbReference type="SAM" id="Phobius"/>
    </source>
</evidence>
<dbReference type="InterPro" id="IPR050415">
    <property type="entry name" value="MRET"/>
</dbReference>
<accession>A0ABW6QVA2</accession>
<feature type="domain" description="FAD-binding FR-type" evidence="10">
    <location>
        <begin position="295"/>
        <end position="396"/>
    </location>
</feature>
<dbReference type="CDD" id="cd06185">
    <property type="entry name" value="PDR_like"/>
    <property type="match status" value="1"/>
</dbReference>
<dbReference type="SUPFAM" id="SSF63380">
    <property type="entry name" value="Riboflavin synthase domain-like"/>
    <property type="match status" value="1"/>
</dbReference>
<dbReference type="EMBL" id="JBIAPI010000005">
    <property type="protein sequence ID" value="MFF3225165.1"/>
    <property type="molecule type" value="Genomic_DNA"/>
</dbReference>
<dbReference type="SUPFAM" id="SSF54292">
    <property type="entry name" value="2Fe-2S ferredoxin-like"/>
    <property type="match status" value="1"/>
</dbReference>
<feature type="transmembrane region" description="Helical" evidence="8">
    <location>
        <begin position="204"/>
        <end position="224"/>
    </location>
</feature>
<keyword evidence="8" id="KW-0812">Transmembrane</keyword>
<organism evidence="11 12">
    <name type="scientific">Nocardia suismassiliense</name>
    <dbReference type="NCBI Taxonomy" id="2077092"/>
    <lineage>
        <taxon>Bacteria</taxon>
        <taxon>Bacillati</taxon>
        <taxon>Actinomycetota</taxon>
        <taxon>Actinomycetes</taxon>
        <taxon>Mycobacteriales</taxon>
        <taxon>Nocardiaceae</taxon>
        <taxon>Nocardia</taxon>
    </lineage>
</organism>
<reference evidence="11 12" key="1">
    <citation type="submission" date="2024-10" db="EMBL/GenBank/DDBJ databases">
        <title>The Natural Products Discovery Center: Release of the First 8490 Sequenced Strains for Exploring Actinobacteria Biosynthetic Diversity.</title>
        <authorList>
            <person name="Kalkreuter E."/>
            <person name="Kautsar S.A."/>
            <person name="Yang D."/>
            <person name="Bader C.D."/>
            <person name="Teijaro C.N."/>
            <person name="Fluegel L."/>
            <person name="Davis C.M."/>
            <person name="Simpson J.R."/>
            <person name="Lauterbach L."/>
            <person name="Steele A.D."/>
            <person name="Gui C."/>
            <person name="Meng S."/>
            <person name="Li G."/>
            <person name="Viehrig K."/>
            <person name="Ye F."/>
            <person name="Su P."/>
            <person name="Kiefer A.F."/>
            <person name="Nichols A."/>
            <person name="Cepeda A.J."/>
            <person name="Yan W."/>
            <person name="Fan B."/>
            <person name="Jiang Y."/>
            <person name="Adhikari A."/>
            <person name="Zheng C.-J."/>
            <person name="Schuster L."/>
            <person name="Cowan T.M."/>
            <person name="Smanski M.J."/>
            <person name="Chevrette M.G."/>
            <person name="De Carvalho L.P.S."/>
            <person name="Shen B."/>
        </authorList>
    </citation>
    <scope>NUCLEOTIDE SEQUENCE [LARGE SCALE GENOMIC DNA]</scope>
    <source>
        <strain evidence="11 12">NPDC003040</strain>
    </source>
</reference>
<dbReference type="InterPro" id="IPR017938">
    <property type="entry name" value="Riboflavin_synthase-like_b-brl"/>
</dbReference>
<dbReference type="InterPro" id="IPR012675">
    <property type="entry name" value="Beta-grasp_dom_sf"/>
</dbReference>
<dbReference type="SUPFAM" id="SSF52343">
    <property type="entry name" value="Ferredoxin reductase-like, C-terminal NADP-linked domain"/>
    <property type="match status" value="1"/>
</dbReference>
<feature type="transmembrane region" description="Helical" evidence="8">
    <location>
        <begin position="254"/>
        <end position="275"/>
    </location>
</feature>
<name>A0ABW6QVA2_9NOCA</name>
<dbReference type="Gene3D" id="3.40.50.80">
    <property type="entry name" value="Nucleotide-binding domain of ferredoxin-NADP reductase (FNR) module"/>
    <property type="match status" value="1"/>
</dbReference>
<evidence type="ECO:0000313" key="11">
    <source>
        <dbReference type="EMBL" id="MFF3225165.1"/>
    </source>
</evidence>
<comment type="cofactor">
    <cofactor evidence="1">
        <name>FAD</name>
        <dbReference type="ChEBI" id="CHEBI:57692"/>
    </cofactor>
</comment>
<evidence type="ECO:0000259" key="10">
    <source>
        <dbReference type="PROSITE" id="PS51384"/>
    </source>
</evidence>
<evidence type="ECO:0000256" key="1">
    <source>
        <dbReference type="ARBA" id="ARBA00001974"/>
    </source>
</evidence>
<keyword evidence="6" id="KW-0408">Iron</keyword>
<feature type="transmembrane region" description="Helical" evidence="8">
    <location>
        <begin position="52"/>
        <end position="71"/>
    </location>
</feature>
<keyword evidence="2" id="KW-0285">Flavoprotein</keyword>
<dbReference type="PROSITE" id="PS51085">
    <property type="entry name" value="2FE2S_FER_2"/>
    <property type="match status" value="1"/>
</dbReference>
<feature type="transmembrane region" description="Helical" evidence="8">
    <location>
        <begin position="21"/>
        <end position="40"/>
    </location>
</feature>
<gene>
    <name evidence="11" type="ORF">ACFYV7_20405</name>
</gene>
<dbReference type="PRINTS" id="PR00409">
    <property type="entry name" value="PHDIOXRDTASE"/>
</dbReference>
<dbReference type="PROSITE" id="PS51384">
    <property type="entry name" value="FAD_FR"/>
    <property type="match status" value="1"/>
</dbReference>
<proteinExistence type="predicted"/>
<evidence type="ECO:0000256" key="5">
    <source>
        <dbReference type="ARBA" id="ARBA00023002"/>
    </source>
</evidence>
<dbReference type="Pfam" id="PF00111">
    <property type="entry name" value="Fer2"/>
    <property type="match status" value="1"/>
</dbReference>
<keyword evidence="8" id="KW-1133">Transmembrane helix</keyword>
<keyword evidence="8" id="KW-0472">Membrane</keyword>
<sequence>MSVQTRPLPNHARTPHLPPRSARIMLAGCTLLAVAAAMLPSVFPPGMPAARVPMWCLLAVLSGGLAALLTVRPATPRAVVLGLGWLLVTATVLQAFVVGDLTAMFSTWLVVPILALLAGQLPPKPRKALVAAHVIASACWVGIALTVAAMSMVAMTTGDIGTSRVTYELMAIFDLTLLPWANFATFLTGLALGLTTSWGLFRYYWVAVKLTIAVGILFVAFGFLHDALEHAAAEAEHLAAVGGTTAELSAAAEVAFWGFGGSMLSLVAAVLLSLYKPGGKTRHGRRVLTGGRGGQPRIHATIVDTRPIAEGTVALTLAPDGAATLPDWAPGAHIDLVLPSGLVRQYSLYGDPAETGAYRVAVLREPDGRGGSAEIHTLRAGTRIGIRGPRNNFPLVEAGTYLFIAGGIGITPFLPMIDQLHRSGADWRLIYRGRSLPTMAFATALTQQYPDRVTLLPADTHPRPDLDDLLRNTSEGVAVYCCGPERLISAVESAMGTPATLHTERFAASNRAAERTNTPFEAELRRSGVVVPVPANRTLLSAIQDIDPTVDLSCEDGVCGSCATRVLAGTPDHRDDVLQADERDRVDIIYPCVSRARGERIVLDV</sequence>
<keyword evidence="3" id="KW-0001">2Fe-2S</keyword>
<dbReference type="PANTHER" id="PTHR47354">
    <property type="entry name" value="NADH OXIDOREDUCTASE HCR"/>
    <property type="match status" value="1"/>
</dbReference>
<dbReference type="PANTHER" id="PTHR47354:SF1">
    <property type="entry name" value="CARNITINE MONOOXYGENASE REDUCTASE SUBUNIT"/>
    <property type="match status" value="1"/>
</dbReference>
<dbReference type="InterPro" id="IPR039261">
    <property type="entry name" value="FNR_nucleotide-bd"/>
</dbReference>
<comment type="caution">
    <text evidence="11">The sequence shown here is derived from an EMBL/GenBank/DDBJ whole genome shotgun (WGS) entry which is preliminary data.</text>
</comment>
<dbReference type="Gene3D" id="2.40.30.10">
    <property type="entry name" value="Translation factors"/>
    <property type="match status" value="1"/>
</dbReference>
<protein>
    <submittedName>
        <fullName evidence="11">2Fe-2S iron-sulfur cluster-binding protein</fullName>
    </submittedName>
</protein>
<keyword evidence="4" id="KW-0479">Metal-binding</keyword>
<dbReference type="InterPro" id="IPR001041">
    <property type="entry name" value="2Fe-2S_ferredoxin-type"/>
</dbReference>
<dbReference type="InterPro" id="IPR006058">
    <property type="entry name" value="2Fe2S_fd_BS"/>
</dbReference>
<keyword evidence="12" id="KW-1185">Reference proteome</keyword>
<feature type="transmembrane region" description="Helical" evidence="8">
    <location>
        <begin position="169"/>
        <end position="192"/>
    </location>
</feature>
<evidence type="ECO:0000313" key="12">
    <source>
        <dbReference type="Proteomes" id="UP001601948"/>
    </source>
</evidence>
<evidence type="ECO:0000256" key="2">
    <source>
        <dbReference type="ARBA" id="ARBA00022630"/>
    </source>
</evidence>
<evidence type="ECO:0000256" key="4">
    <source>
        <dbReference type="ARBA" id="ARBA00022723"/>
    </source>
</evidence>
<feature type="transmembrane region" description="Helical" evidence="8">
    <location>
        <begin position="103"/>
        <end position="121"/>
    </location>
</feature>
<keyword evidence="5" id="KW-0560">Oxidoreductase</keyword>
<dbReference type="InterPro" id="IPR036010">
    <property type="entry name" value="2Fe-2S_ferredoxin-like_sf"/>
</dbReference>